<evidence type="ECO:0000313" key="2">
    <source>
        <dbReference type="Proteomes" id="UP001227192"/>
    </source>
</evidence>
<sequence length="83" mass="9518">MSIFNASVIFDAFIYPPRGISILRYSTFTELRSFPESNTLRSFPRTCLCIRPPSKISNITCRSSCKRFARRNLAAYTFDPVAE</sequence>
<dbReference type="AlphaFoldDB" id="A0AAI9TJB1"/>
<gene>
    <name evidence="1" type="ORF">VN97_g5077</name>
</gene>
<keyword evidence="2" id="KW-1185">Reference proteome</keyword>
<reference evidence="1" key="2">
    <citation type="journal article" date="2016" name="Fungal Biol.">
        <title>Ochratoxin A production by Penicillium thymicola.</title>
        <authorList>
            <person name="Nguyen H.D.T."/>
            <person name="McMullin D.R."/>
            <person name="Ponomareva E."/>
            <person name="Riley R."/>
            <person name="Pomraning K.R."/>
            <person name="Baker S.E."/>
            <person name="Seifert K.A."/>
        </authorList>
    </citation>
    <scope>NUCLEOTIDE SEQUENCE</scope>
    <source>
        <strain evidence="1">DAOM 180753</strain>
    </source>
</reference>
<name>A0AAI9TJB1_PENTH</name>
<reference evidence="1" key="1">
    <citation type="submission" date="2015-06" db="EMBL/GenBank/DDBJ databases">
        <authorList>
            <person name="Nguyen H."/>
        </authorList>
    </citation>
    <scope>NUCLEOTIDE SEQUENCE</scope>
    <source>
        <strain evidence="1">DAOM 180753</strain>
    </source>
</reference>
<evidence type="ECO:0000313" key="1">
    <source>
        <dbReference type="EMBL" id="KAJ9488214.1"/>
    </source>
</evidence>
<dbReference type="Proteomes" id="UP001227192">
    <property type="component" value="Unassembled WGS sequence"/>
</dbReference>
<organism evidence="1 2">
    <name type="scientific">Penicillium thymicola</name>
    <dbReference type="NCBI Taxonomy" id="293382"/>
    <lineage>
        <taxon>Eukaryota</taxon>
        <taxon>Fungi</taxon>
        <taxon>Dikarya</taxon>
        <taxon>Ascomycota</taxon>
        <taxon>Pezizomycotina</taxon>
        <taxon>Eurotiomycetes</taxon>
        <taxon>Eurotiomycetidae</taxon>
        <taxon>Eurotiales</taxon>
        <taxon>Aspergillaceae</taxon>
        <taxon>Penicillium</taxon>
    </lineage>
</organism>
<comment type="caution">
    <text evidence="1">The sequence shown here is derived from an EMBL/GenBank/DDBJ whole genome shotgun (WGS) entry which is preliminary data.</text>
</comment>
<accession>A0AAI9TJB1</accession>
<proteinExistence type="predicted"/>
<dbReference type="EMBL" id="LACB01000125">
    <property type="protein sequence ID" value="KAJ9488214.1"/>
    <property type="molecule type" value="Genomic_DNA"/>
</dbReference>
<protein>
    <submittedName>
        <fullName evidence="1">Uncharacterized protein</fullName>
    </submittedName>
</protein>